<dbReference type="EMBL" id="JAACXV010014609">
    <property type="protein sequence ID" value="KAF7265530.1"/>
    <property type="molecule type" value="Genomic_DNA"/>
</dbReference>
<reference evidence="1" key="1">
    <citation type="submission" date="2020-08" db="EMBL/GenBank/DDBJ databases">
        <title>Genome sequencing and assembly of the red palm weevil Rhynchophorus ferrugineus.</title>
        <authorList>
            <person name="Dias G.B."/>
            <person name="Bergman C.M."/>
            <person name="Manee M."/>
        </authorList>
    </citation>
    <scope>NUCLEOTIDE SEQUENCE</scope>
    <source>
        <strain evidence="1">AA-2017</strain>
        <tissue evidence="1">Whole larva</tissue>
    </source>
</reference>
<proteinExistence type="predicted"/>
<accession>A0A834M3L9</accession>
<dbReference type="Proteomes" id="UP000625711">
    <property type="component" value="Unassembled WGS sequence"/>
</dbReference>
<sequence length="106" mass="11406">MELNGLAQKPERTISVTKRILLNIEMLTEIRNAGSFIVGSPLNQGGSPCNLIDISLTCSKLTVVSGLVIPGTIIDAQTGKKANLDDGEQFMLTNHHNSGNLYMPLI</sequence>
<name>A0A834M3L9_RHYFE</name>
<evidence type="ECO:0000313" key="2">
    <source>
        <dbReference type="Proteomes" id="UP000625711"/>
    </source>
</evidence>
<keyword evidence="2" id="KW-1185">Reference proteome</keyword>
<protein>
    <submittedName>
        <fullName evidence="1">Uncharacterized protein</fullName>
    </submittedName>
</protein>
<comment type="caution">
    <text evidence="1">The sequence shown here is derived from an EMBL/GenBank/DDBJ whole genome shotgun (WGS) entry which is preliminary data.</text>
</comment>
<evidence type="ECO:0000313" key="1">
    <source>
        <dbReference type="EMBL" id="KAF7265530.1"/>
    </source>
</evidence>
<gene>
    <name evidence="1" type="ORF">GWI33_021065</name>
</gene>
<dbReference type="AlphaFoldDB" id="A0A834M3L9"/>
<organism evidence="1 2">
    <name type="scientific">Rhynchophorus ferrugineus</name>
    <name type="common">Red palm weevil</name>
    <name type="synonym">Curculio ferrugineus</name>
    <dbReference type="NCBI Taxonomy" id="354439"/>
    <lineage>
        <taxon>Eukaryota</taxon>
        <taxon>Metazoa</taxon>
        <taxon>Ecdysozoa</taxon>
        <taxon>Arthropoda</taxon>
        <taxon>Hexapoda</taxon>
        <taxon>Insecta</taxon>
        <taxon>Pterygota</taxon>
        <taxon>Neoptera</taxon>
        <taxon>Endopterygota</taxon>
        <taxon>Coleoptera</taxon>
        <taxon>Polyphaga</taxon>
        <taxon>Cucujiformia</taxon>
        <taxon>Curculionidae</taxon>
        <taxon>Dryophthorinae</taxon>
        <taxon>Rhynchophorus</taxon>
    </lineage>
</organism>